<reference evidence="1" key="1">
    <citation type="journal article" date="2010" name="Science">
        <title>Plasticity of animal genome architecture unmasked by rapid evolution of a pelagic tunicate.</title>
        <authorList>
            <person name="Denoeud F."/>
            <person name="Henriet S."/>
            <person name="Mungpakdee S."/>
            <person name="Aury J.M."/>
            <person name="Da Silva C."/>
            <person name="Brinkmann H."/>
            <person name="Mikhaleva J."/>
            <person name="Olsen L.C."/>
            <person name="Jubin C."/>
            <person name="Canestro C."/>
            <person name="Bouquet J.M."/>
            <person name="Danks G."/>
            <person name="Poulain J."/>
            <person name="Campsteijn C."/>
            <person name="Adamski M."/>
            <person name="Cross I."/>
            <person name="Yadetie F."/>
            <person name="Muffato M."/>
            <person name="Louis A."/>
            <person name="Butcher S."/>
            <person name="Tsagkogeorga G."/>
            <person name="Konrad A."/>
            <person name="Singh S."/>
            <person name="Jensen M.F."/>
            <person name="Cong E.H."/>
            <person name="Eikeseth-Otteraa H."/>
            <person name="Noel B."/>
            <person name="Anthouard V."/>
            <person name="Porcel B.M."/>
            <person name="Kachouri-Lafond R."/>
            <person name="Nishino A."/>
            <person name="Ugolini M."/>
            <person name="Chourrout P."/>
            <person name="Nishida H."/>
            <person name="Aasland R."/>
            <person name="Huzurbazar S."/>
            <person name="Westhof E."/>
            <person name="Delsuc F."/>
            <person name="Lehrach H."/>
            <person name="Reinhardt R."/>
            <person name="Weissenbach J."/>
            <person name="Roy S.W."/>
            <person name="Artiguenave F."/>
            <person name="Postlethwait J.H."/>
            <person name="Manak J.R."/>
            <person name="Thompson E.M."/>
            <person name="Jaillon O."/>
            <person name="Du Pasquier L."/>
            <person name="Boudinot P."/>
            <person name="Liberles D.A."/>
            <person name="Volff J.N."/>
            <person name="Philippe H."/>
            <person name="Lenhard B."/>
            <person name="Roest Crollius H."/>
            <person name="Wincker P."/>
            <person name="Chourrout D."/>
        </authorList>
    </citation>
    <scope>NUCLEOTIDE SEQUENCE [LARGE SCALE GENOMIC DNA]</scope>
</reference>
<protein>
    <submittedName>
        <fullName evidence="1">Uncharacterized protein</fullName>
    </submittedName>
</protein>
<evidence type="ECO:0000313" key="1">
    <source>
        <dbReference type="EMBL" id="CBY12892.1"/>
    </source>
</evidence>
<sequence length="115" mass="13106">MIRRFRRLPIRRRFAQAKQLVNYCETKVTTLPNGLRVATEDMGRGGHSDKISCFVRPTAEPRSKIFGLSDRKPSRAELSDCPKIARLGSRLGSRALFRTNSDIGQPSSRDFWNLI</sequence>
<keyword evidence="2" id="KW-1185">Reference proteome</keyword>
<dbReference type="AlphaFoldDB" id="E4XT30"/>
<organism evidence="1">
    <name type="scientific">Oikopleura dioica</name>
    <name type="common">Tunicate</name>
    <dbReference type="NCBI Taxonomy" id="34765"/>
    <lineage>
        <taxon>Eukaryota</taxon>
        <taxon>Metazoa</taxon>
        <taxon>Chordata</taxon>
        <taxon>Tunicata</taxon>
        <taxon>Appendicularia</taxon>
        <taxon>Copelata</taxon>
        <taxon>Oikopleuridae</taxon>
        <taxon>Oikopleura</taxon>
    </lineage>
</organism>
<dbReference type="EMBL" id="FN653146">
    <property type="protein sequence ID" value="CBY12892.1"/>
    <property type="molecule type" value="Genomic_DNA"/>
</dbReference>
<evidence type="ECO:0000313" key="2">
    <source>
        <dbReference type="Proteomes" id="UP000001307"/>
    </source>
</evidence>
<dbReference type="OrthoDB" id="10251424at2759"/>
<dbReference type="InParanoid" id="E4XT30"/>
<proteinExistence type="predicted"/>
<gene>
    <name evidence="1" type="ORF">GSOID_T00002957001</name>
</gene>
<name>E4XT30_OIKDI</name>
<accession>E4XT30</accession>
<dbReference type="Proteomes" id="UP000001307">
    <property type="component" value="Unassembled WGS sequence"/>
</dbReference>